<evidence type="ECO:0000313" key="3">
    <source>
        <dbReference type="Proteomes" id="UP000827986"/>
    </source>
</evidence>
<dbReference type="AlphaFoldDB" id="A0A9D3XK82"/>
<dbReference type="EMBL" id="JAHDVG010000469">
    <property type="protein sequence ID" value="KAH1180833.1"/>
    <property type="molecule type" value="Genomic_DNA"/>
</dbReference>
<name>A0A9D3XK82_9SAUR</name>
<reference evidence="2" key="1">
    <citation type="submission" date="2021-09" db="EMBL/GenBank/DDBJ databases">
        <title>The genome of Mauremys mutica provides insights into the evolution of semi-aquatic lifestyle.</title>
        <authorList>
            <person name="Gong S."/>
            <person name="Gao Y."/>
        </authorList>
    </citation>
    <scope>NUCLEOTIDE SEQUENCE</scope>
    <source>
        <strain evidence="2">MM-2020</strain>
        <tissue evidence="2">Muscle</tissue>
    </source>
</reference>
<feature type="compositionally biased region" description="Basic and acidic residues" evidence="1">
    <location>
        <begin position="100"/>
        <end position="110"/>
    </location>
</feature>
<evidence type="ECO:0000313" key="2">
    <source>
        <dbReference type="EMBL" id="KAH1180833.1"/>
    </source>
</evidence>
<evidence type="ECO:0000256" key="1">
    <source>
        <dbReference type="SAM" id="MobiDB-lite"/>
    </source>
</evidence>
<keyword evidence="3" id="KW-1185">Reference proteome</keyword>
<organism evidence="2 3">
    <name type="scientific">Mauremys mutica</name>
    <name type="common">yellowpond turtle</name>
    <dbReference type="NCBI Taxonomy" id="74926"/>
    <lineage>
        <taxon>Eukaryota</taxon>
        <taxon>Metazoa</taxon>
        <taxon>Chordata</taxon>
        <taxon>Craniata</taxon>
        <taxon>Vertebrata</taxon>
        <taxon>Euteleostomi</taxon>
        <taxon>Archelosauria</taxon>
        <taxon>Testudinata</taxon>
        <taxon>Testudines</taxon>
        <taxon>Cryptodira</taxon>
        <taxon>Durocryptodira</taxon>
        <taxon>Testudinoidea</taxon>
        <taxon>Geoemydidae</taxon>
        <taxon>Geoemydinae</taxon>
        <taxon>Mauremys</taxon>
    </lineage>
</organism>
<accession>A0A9D3XK82</accession>
<sequence length="117" mass="12702">MLEGLFSIGTDVISVTTMFSIKPLTDQLESSIPLLLGREIPLVVRPVADMAMSFTGSVAFLLCNLGEHVAAQREPVASLFPSPCRSEGEKSDQTSTETSFPDRLRSRDRQAFPAAKS</sequence>
<proteinExistence type="predicted"/>
<dbReference type="Proteomes" id="UP000827986">
    <property type="component" value="Unassembled WGS sequence"/>
</dbReference>
<comment type="caution">
    <text evidence="2">The sequence shown here is derived from an EMBL/GenBank/DDBJ whole genome shotgun (WGS) entry which is preliminary data.</text>
</comment>
<gene>
    <name evidence="2" type="ORF">KIL84_001767</name>
</gene>
<feature type="region of interest" description="Disordered" evidence="1">
    <location>
        <begin position="79"/>
        <end position="117"/>
    </location>
</feature>
<protein>
    <submittedName>
        <fullName evidence="2">Uncharacterized protein</fullName>
    </submittedName>
</protein>